<proteinExistence type="inferred from homology"/>
<comment type="caution">
    <text evidence="6">The sequence shown here is derived from an EMBL/GenBank/DDBJ whole genome shotgun (WGS) entry which is preliminary data.</text>
</comment>
<dbReference type="AlphaFoldDB" id="A0A1H3B000"/>
<dbReference type="Pfam" id="PF03466">
    <property type="entry name" value="LysR_substrate"/>
    <property type="match status" value="1"/>
</dbReference>
<evidence type="ECO:0000313" key="6">
    <source>
        <dbReference type="EMBL" id="SDX34981.1"/>
    </source>
</evidence>
<evidence type="ECO:0000256" key="2">
    <source>
        <dbReference type="ARBA" id="ARBA00023015"/>
    </source>
</evidence>
<dbReference type="Gene3D" id="3.40.190.290">
    <property type="match status" value="1"/>
</dbReference>
<dbReference type="Proteomes" id="UP000182379">
    <property type="component" value="Unassembled WGS sequence"/>
</dbReference>
<sequence>MELKEQRYVCTLAEYGNLTRAADRLYISQPALSIYISNLEKHLGTPLFDREGKKFELTKAGERYVLHARKILEESNQFNEELNMILSDEVGRLRLGISLLRGPWLLPRVLKAFGEKWPHVELTLRQGNIMFLNELLNNHELDMIIVNGENWDRTMAFRELFEEEFLVAVPQGHPLNSQAVFREDHPYGILAPEALNGQVLLSTTQEQSSRDLQDRIFRKYQIHPSQIYTIRSIELILQMVAEGFGITLVREAYTKTFRYAKPVNLYQLDVPEHRRKVVAAFHRREKVPRYMEEMMEMLKKRGLEIMAGRL</sequence>
<dbReference type="GO" id="GO:0003677">
    <property type="term" value="F:DNA binding"/>
    <property type="evidence" value="ECO:0007669"/>
    <property type="project" value="UniProtKB-KW"/>
</dbReference>
<accession>A0A1H3B000</accession>
<dbReference type="PANTHER" id="PTHR30419">
    <property type="entry name" value="HTH-TYPE TRANSCRIPTIONAL REGULATOR YBHD"/>
    <property type="match status" value="1"/>
</dbReference>
<dbReference type="InterPro" id="IPR050950">
    <property type="entry name" value="HTH-type_LysR_regulators"/>
</dbReference>
<dbReference type="RefSeq" id="WP_074708471.1">
    <property type="nucleotide sequence ID" value="NZ_CALAKB010000036.1"/>
</dbReference>
<keyword evidence="4" id="KW-0804">Transcription</keyword>
<gene>
    <name evidence="6" type="ORF">SAMN05216495_12513</name>
</gene>
<dbReference type="EMBL" id="FNOP01000025">
    <property type="protein sequence ID" value="SDX34981.1"/>
    <property type="molecule type" value="Genomic_DNA"/>
</dbReference>
<dbReference type="PRINTS" id="PR00039">
    <property type="entry name" value="HTHLYSR"/>
</dbReference>
<protein>
    <submittedName>
        <fullName evidence="6">DNA-binding transcriptional regulator, LysR family</fullName>
    </submittedName>
</protein>
<dbReference type="GO" id="GO:0005829">
    <property type="term" value="C:cytosol"/>
    <property type="evidence" value="ECO:0007669"/>
    <property type="project" value="TreeGrafter"/>
</dbReference>
<dbReference type="Pfam" id="PF00126">
    <property type="entry name" value="HTH_1"/>
    <property type="match status" value="1"/>
</dbReference>
<dbReference type="Gene3D" id="1.10.10.10">
    <property type="entry name" value="Winged helix-like DNA-binding domain superfamily/Winged helix DNA-binding domain"/>
    <property type="match status" value="1"/>
</dbReference>
<dbReference type="SUPFAM" id="SSF46785">
    <property type="entry name" value="Winged helix' DNA-binding domain"/>
    <property type="match status" value="1"/>
</dbReference>
<dbReference type="FunFam" id="1.10.10.10:FF:000001">
    <property type="entry name" value="LysR family transcriptional regulator"/>
    <property type="match status" value="1"/>
</dbReference>
<comment type="similarity">
    <text evidence="1">Belongs to the LysR transcriptional regulatory family.</text>
</comment>
<keyword evidence="3 6" id="KW-0238">DNA-binding</keyword>
<evidence type="ECO:0000256" key="3">
    <source>
        <dbReference type="ARBA" id="ARBA00023125"/>
    </source>
</evidence>
<evidence type="ECO:0000259" key="5">
    <source>
        <dbReference type="PROSITE" id="PS50931"/>
    </source>
</evidence>
<keyword evidence="2" id="KW-0805">Transcription regulation</keyword>
<dbReference type="GO" id="GO:0003700">
    <property type="term" value="F:DNA-binding transcription factor activity"/>
    <property type="evidence" value="ECO:0007669"/>
    <property type="project" value="InterPro"/>
</dbReference>
<reference evidence="6 7" key="1">
    <citation type="submission" date="2016-10" db="EMBL/GenBank/DDBJ databases">
        <authorList>
            <person name="Varghese N."/>
            <person name="Submissions S."/>
        </authorList>
    </citation>
    <scope>NUCLEOTIDE SEQUENCE [LARGE SCALE GENOMIC DNA]</scope>
    <source>
        <strain evidence="6 7">WCC6</strain>
    </source>
</reference>
<dbReference type="PROSITE" id="PS50931">
    <property type="entry name" value="HTH_LYSR"/>
    <property type="match status" value="1"/>
</dbReference>
<evidence type="ECO:0000256" key="1">
    <source>
        <dbReference type="ARBA" id="ARBA00009437"/>
    </source>
</evidence>
<evidence type="ECO:0000313" key="7">
    <source>
        <dbReference type="Proteomes" id="UP000182379"/>
    </source>
</evidence>
<name>A0A1H3B000_ACIFE</name>
<organism evidence="6 7">
    <name type="scientific">Acidaminococcus fermentans</name>
    <dbReference type="NCBI Taxonomy" id="905"/>
    <lineage>
        <taxon>Bacteria</taxon>
        <taxon>Bacillati</taxon>
        <taxon>Bacillota</taxon>
        <taxon>Negativicutes</taxon>
        <taxon>Acidaminococcales</taxon>
        <taxon>Acidaminococcaceae</taxon>
        <taxon>Acidaminococcus</taxon>
    </lineage>
</organism>
<dbReference type="SUPFAM" id="SSF53850">
    <property type="entry name" value="Periplasmic binding protein-like II"/>
    <property type="match status" value="1"/>
</dbReference>
<dbReference type="CDD" id="cd05466">
    <property type="entry name" value="PBP2_LTTR_substrate"/>
    <property type="match status" value="1"/>
</dbReference>
<dbReference type="InterPro" id="IPR036388">
    <property type="entry name" value="WH-like_DNA-bd_sf"/>
</dbReference>
<evidence type="ECO:0000256" key="4">
    <source>
        <dbReference type="ARBA" id="ARBA00023163"/>
    </source>
</evidence>
<feature type="domain" description="HTH lysR-type" evidence="5">
    <location>
        <begin position="1"/>
        <end position="58"/>
    </location>
</feature>
<dbReference type="InterPro" id="IPR005119">
    <property type="entry name" value="LysR_subst-bd"/>
</dbReference>
<dbReference type="InterPro" id="IPR000847">
    <property type="entry name" value="LysR_HTH_N"/>
</dbReference>
<dbReference type="InterPro" id="IPR036390">
    <property type="entry name" value="WH_DNA-bd_sf"/>
</dbReference>